<keyword evidence="5 8" id="KW-0812">Transmembrane</keyword>
<dbReference type="RefSeq" id="WP_094235942.1">
    <property type="nucleotide sequence ID" value="NZ_CP022657.1"/>
</dbReference>
<comment type="subcellular location">
    <subcellularLocation>
        <location evidence="1">Membrane</location>
        <topology evidence="1">Multi-pass membrane protein</topology>
    </subcellularLocation>
</comment>
<evidence type="ECO:0000256" key="5">
    <source>
        <dbReference type="ARBA" id="ARBA00022692"/>
    </source>
</evidence>
<evidence type="ECO:0000256" key="4">
    <source>
        <dbReference type="ARBA" id="ARBA00022544"/>
    </source>
</evidence>
<keyword evidence="7 8" id="KW-0472">Membrane</keyword>
<feature type="transmembrane region" description="Helical" evidence="8">
    <location>
        <begin position="271"/>
        <end position="290"/>
    </location>
</feature>
<dbReference type="Proteomes" id="UP000214688">
    <property type="component" value="Chromosome"/>
</dbReference>
<feature type="transmembrane region" description="Helical" evidence="8">
    <location>
        <begin position="40"/>
        <end position="61"/>
    </location>
</feature>
<reference evidence="9 10" key="1">
    <citation type="journal article" date="2015" name="Int. J. Syst. Evol. Microbiol.">
        <title>Tumebacillus algifaecis sp. nov., isolated from decomposing algal scum.</title>
        <authorList>
            <person name="Wu Y.F."/>
            <person name="Zhang B."/>
            <person name="Xing P."/>
            <person name="Wu Q.L."/>
            <person name="Liu S.J."/>
        </authorList>
    </citation>
    <scope>NUCLEOTIDE SEQUENCE [LARGE SCALE GENOMIC DNA]</scope>
    <source>
        <strain evidence="9 10">THMBR28</strain>
    </source>
</reference>
<dbReference type="PANTHER" id="PTHR34975:SF2">
    <property type="entry name" value="SPORE GERMINATION PROTEIN A2"/>
    <property type="match status" value="1"/>
</dbReference>
<comment type="similarity">
    <text evidence="2">Belongs to the amino acid-polyamine-organocation (APC) superfamily. Spore germination protein (SGP) (TC 2.A.3.9) family.</text>
</comment>
<dbReference type="NCBIfam" id="TIGR00912">
    <property type="entry name" value="2A0309"/>
    <property type="match status" value="1"/>
</dbReference>
<dbReference type="EMBL" id="CP022657">
    <property type="protein sequence ID" value="ASS74692.1"/>
    <property type="molecule type" value="Genomic_DNA"/>
</dbReference>
<feature type="transmembrane region" description="Helical" evidence="8">
    <location>
        <begin position="120"/>
        <end position="138"/>
    </location>
</feature>
<dbReference type="KEGG" id="tab:CIG75_06705"/>
<feature type="transmembrane region" description="Helical" evidence="8">
    <location>
        <begin position="186"/>
        <end position="203"/>
    </location>
</feature>
<feature type="transmembrane region" description="Helical" evidence="8">
    <location>
        <begin position="333"/>
        <end position="354"/>
    </location>
</feature>
<organism evidence="9 10">
    <name type="scientific">Tumebacillus algifaecis</name>
    <dbReference type="NCBI Taxonomy" id="1214604"/>
    <lineage>
        <taxon>Bacteria</taxon>
        <taxon>Bacillati</taxon>
        <taxon>Bacillota</taxon>
        <taxon>Bacilli</taxon>
        <taxon>Bacillales</taxon>
        <taxon>Alicyclobacillaceae</taxon>
        <taxon>Tumebacillus</taxon>
    </lineage>
</organism>
<proteinExistence type="inferred from homology"/>
<feature type="transmembrane region" description="Helical" evidence="8">
    <location>
        <begin position="81"/>
        <end position="100"/>
    </location>
</feature>
<accession>A0A223CZD4</accession>
<gene>
    <name evidence="9" type="ORF">CIG75_06705</name>
</gene>
<feature type="transmembrane region" description="Helical" evidence="8">
    <location>
        <begin position="215"/>
        <end position="240"/>
    </location>
</feature>
<evidence type="ECO:0000256" key="2">
    <source>
        <dbReference type="ARBA" id="ARBA00007998"/>
    </source>
</evidence>
<feature type="transmembrane region" description="Helical" evidence="8">
    <location>
        <begin position="147"/>
        <end position="166"/>
    </location>
</feature>
<protein>
    <submittedName>
        <fullName evidence="9">Spore gernimation protein</fullName>
    </submittedName>
</protein>
<keyword evidence="10" id="KW-1185">Reference proteome</keyword>
<evidence type="ECO:0000256" key="7">
    <source>
        <dbReference type="ARBA" id="ARBA00023136"/>
    </source>
</evidence>
<sequence>MSTGKKISVLNAYFIILLSLGITNHVILLPLLLQTAKRDAWVGVLLTMLLLMIWVYSLCFIMKRTNQQSIFPWFRERYGAVVGWLFLIVSTFYFFLMALIMVRETSTWIKVTYLPHTPKVVVLIALVLLCIFVAFNGIRSIAIISGILLPFVWILGHFVAVANLQYKDYSLLTPLFTEGYKPMLKSMIVAGGGFLELIVLIFIQHHMSRRISYLSVSILAAVLAGLTLGPLMGAIANFGFEAAMQLRYPAYDQWMLVSITKYITHLDFFALYQWLSGSLIRISLFLFIITDMIPFKNQKRRLPFLFVLGAALIGLTLNSAVDKQIELFILGKYSVVSFTFLAALTIIIAFSTILKVQCKR</sequence>
<evidence type="ECO:0000313" key="10">
    <source>
        <dbReference type="Proteomes" id="UP000214688"/>
    </source>
</evidence>
<keyword evidence="6 8" id="KW-1133">Transmembrane helix</keyword>
<dbReference type="OrthoDB" id="2381188at2"/>
<evidence type="ECO:0000256" key="1">
    <source>
        <dbReference type="ARBA" id="ARBA00004141"/>
    </source>
</evidence>
<evidence type="ECO:0000256" key="6">
    <source>
        <dbReference type="ARBA" id="ARBA00022989"/>
    </source>
</evidence>
<dbReference type="PANTHER" id="PTHR34975">
    <property type="entry name" value="SPORE GERMINATION PROTEIN A2"/>
    <property type="match status" value="1"/>
</dbReference>
<keyword evidence="3" id="KW-0813">Transport</keyword>
<dbReference type="GO" id="GO:0016020">
    <property type="term" value="C:membrane"/>
    <property type="evidence" value="ECO:0007669"/>
    <property type="project" value="UniProtKB-SubCell"/>
</dbReference>
<evidence type="ECO:0000256" key="3">
    <source>
        <dbReference type="ARBA" id="ARBA00022448"/>
    </source>
</evidence>
<feature type="transmembrane region" description="Helical" evidence="8">
    <location>
        <begin position="12"/>
        <end position="34"/>
    </location>
</feature>
<keyword evidence="4" id="KW-0309">Germination</keyword>
<dbReference type="AlphaFoldDB" id="A0A223CZD4"/>
<feature type="transmembrane region" description="Helical" evidence="8">
    <location>
        <begin position="302"/>
        <end position="321"/>
    </location>
</feature>
<evidence type="ECO:0000313" key="9">
    <source>
        <dbReference type="EMBL" id="ASS74692.1"/>
    </source>
</evidence>
<dbReference type="InterPro" id="IPR004761">
    <property type="entry name" value="Spore_GerAB"/>
</dbReference>
<dbReference type="Pfam" id="PF03845">
    <property type="entry name" value="Spore_permease"/>
    <property type="match status" value="1"/>
</dbReference>
<dbReference type="GO" id="GO:0009847">
    <property type="term" value="P:spore germination"/>
    <property type="evidence" value="ECO:0007669"/>
    <property type="project" value="InterPro"/>
</dbReference>
<evidence type="ECO:0000256" key="8">
    <source>
        <dbReference type="SAM" id="Phobius"/>
    </source>
</evidence>
<name>A0A223CZD4_9BACL</name>